<dbReference type="EMBL" id="VSRR010003633">
    <property type="protein sequence ID" value="MPC36913.1"/>
    <property type="molecule type" value="Genomic_DNA"/>
</dbReference>
<dbReference type="AlphaFoldDB" id="A0A5B7EVK1"/>
<keyword evidence="2" id="KW-1185">Reference proteome</keyword>
<organism evidence="1 2">
    <name type="scientific">Portunus trituberculatus</name>
    <name type="common">Swimming crab</name>
    <name type="synonym">Neptunus trituberculatus</name>
    <dbReference type="NCBI Taxonomy" id="210409"/>
    <lineage>
        <taxon>Eukaryota</taxon>
        <taxon>Metazoa</taxon>
        <taxon>Ecdysozoa</taxon>
        <taxon>Arthropoda</taxon>
        <taxon>Crustacea</taxon>
        <taxon>Multicrustacea</taxon>
        <taxon>Malacostraca</taxon>
        <taxon>Eumalacostraca</taxon>
        <taxon>Eucarida</taxon>
        <taxon>Decapoda</taxon>
        <taxon>Pleocyemata</taxon>
        <taxon>Brachyura</taxon>
        <taxon>Eubrachyura</taxon>
        <taxon>Portunoidea</taxon>
        <taxon>Portunidae</taxon>
        <taxon>Portuninae</taxon>
        <taxon>Portunus</taxon>
    </lineage>
</organism>
<gene>
    <name evidence="1" type="ORF">E2C01_030382</name>
</gene>
<evidence type="ECO:0000313" key="1">
    <source>
        <dbReference type="EMBL" id="MPC36913.1"/>
    </source>
</evidence>
<name>A0A5B7EVK1_PORTR</name>
<protein>
    <submittedName>
        <fullName evidence="1">Uncharacterized protein</fullName>
    </submittedName>
</protein>
<sequence>MLQYVESSVLQILCQSAEDEKLHKTTHLVWIHRVGIARHWKAHPRNTHVKSVEECSPSGSICPFIIPRYTWMRMVVKQEILN</sequence>
<dbReference type="Proteomes" id="UP000324222">
    <property type="component" value="Unassembled WGS sequence"/>
</dbReference>
<reference evidence="1 2" key="1">
    <citation type="submission" date="2019-05" db="EMBL/GenBank/DDBJ databases">
        <title>Another draft genome of Portunus trituberculatus and its Hox gene families provides insights of decapod evolution.</title>
        <authorList>
            <person name="Jeong J.-H."/>
            <person name="Song I."/>
            <person name="Kim S."/>
            <person name="Choi T."/>
            <person name="Kim D."/>
            <person name="Ryu S."/>
            <person name="Kim W."/>
        </authorList>
    </citation>
    <scope>NUCLEOTIDE SEQUENCE [LARGE SCALE GENOMIC DNA]</scope>
    <source>
        <tissue evidence="1">Muscle</tissue>
    </source>
</reference>
<evidence type="ECO:0000313" key="2">
    <source>
        <dbReference type="Proteomes" id="UP000324222"/>
    </source>
</evidence>
<accession>A0A5B7EVK1</accession>
<proteinExistence type="predicted"/>
<comment type="caution">
    <text evidence="1">The sequence shown here is derived from an EMBL/GenBank/DDBJ whole genome shotgun (WGS) entry which is preliminary data.</text>
</comment>